<feature type="coiled-coil region" evidence="1">
    <location>
        <begin position="196"/>
        <end position="237"/>
    </location>
</feature>
<dbReference type="PANTHER" id="PTHR41390">
    <property type="entry name" value="CHROMOSOME 7, WHOLE GENOME SHOTGUN SEQUENCE"/>
    <property type="match status" value="1"/>
</dbReference>
<gene>
    <name evidence="3" type="ORF">CC78DRAFT_572610</name>
</gene>
<dbReference type="Proteomes" id="UP000800093">
    <property type="component" value="Unassembled WGS sequence"/>
</dbReference>
<evidence type="ECO:0000256" key="2">
    <source>
        <dbReference type="SAM" id="Phobius"/>
    </source>
</evidence>
<dbReference type="OrthoDB" id="5565730at2759"/>
<protein>
    <submittedName>
        <fullName evidence="3">Uncharacterized protein</fullName>
    </submittedName>
</protein>
<organism evidence="3 4">
    <name type="scientific">Lojkania enalia</name>
    <dbReference type="NCBI Taxonomy" id="147567"/>
    <lineage>
        <taxon>Eukaryota</taxon>
        <taxon>Fungi</taxon>
        <taxon>Dikarya</taxon>
        <taxon>Ascomycota</taxon>
        <taxon>Pezizomycotina</taxon>
        <taxon>Dothideomycetes</taxon>
        <taxon>Pleosporomycetidae</taxon>
        <taxon>Pleosporales</taxon>
        <taxon>Pleosporales incertae sedis</taxon>
        <taxon>Lojkania</taxon>
    </lineage>
</organism>
<keyword evidence="2" id="KW-0812">Transmembrane</keyword>
<accession>A0A9P4JX76</accession>
<evidence type="ECO:0000313" key="3">
    <source>
        <dbReference type="EMBL" id="KAF2258278.1"/>
    </source>
</evidence>
<dbReference type="AlphaFoldDB" id="A0A9P4JX76"/>
<evidence type="ECO:0000256" key="1">
    <source>
        <dbReference type="SAM" id="Coils"/>
    </source>
</evidence>
<sequence length="241" mass="27173">MVVQSESGQITRPIDVARPALLVGLCAAIPGTAIGAFAGTLRTQTPVIFATASGLQCFAIGTTFWGARTSILNHDGLLNWWNRTRDRPLVDRTDLNPTIEDRVRASTLSGTFTGVSLGFLFRGPKNVIPGAIMFTLFGYGGQHLYNFIDRQNTEPVLRGAEPKTVEEKKKENENWMQRLAKSKWSPMSNLSDGEYLEKLNEKMLKLDAEIALVDERIEEFRKKQKEWDRQEQKLSDDKEKK</sequence>
<keyword evidence="2" id="KW-1133">Transmembrane helix</keyword>
<feature type="transmembrane region" description="Helical" evidence="2">
    <location>
        <begin position="20"/>
        <end position="41"/>
    </location>
</feature>
<proteinExistence type="predicted"/>
<keyword evidence="2" id="KW-0472">Membrane</keyword>
<feature type="transmembrane region" description="Helical" evidence="2">
    <location>
        <begin position="47"/>
        <end position="67"/>
    </location>
</feature>
<reference evidence="4" key="1">
    <citation type="journal article" date="2020" name="Stud. Mycol.">
        <title>101 Dothideomycetes genomes: A test case for predicting lifestyles and emergence of pathogens.</title>
        <authorList>
            <person name="Haridas S."/>
            <person name="Albert R."/>
            <person name="Binder M."/>
            <person name="Bloem J."/>
            <person name="LaButti K."/>
            <person name="Salamov A."/>
            <person name="Andreopoulos B."/>
            <person name="Baker S."/>
            <person name="Barry K."/>
            <person name="Bills G."/>
            <person name="Bluhm B."/>
            <person name="Cannon C."/>
            <person name="Castanera R."/>
            <person name="Culley D."/>
            <person name="Daum C."/>
            <person name="Ezra D."/>
            <person name="Gonzalez J."/>
            <person name="Henrissat B."/>
            <person name="Kuo A."/>
            <person name="Liang C."/>
            <person name="Lipzen A."/>
            <person name="Lutzoni F."/>
            <person name="Magnuson J."/>
            <person name="Mondo S."/>
            <person name="Nolan M."/>
            <person name="Ohm R."/>
            <person name="Pangilinan J."/>
            <person name="Park H.-J."/>
            <person name="Ramirez L."/>
            <person name="Alfaro M."/>
            <person name="Sun H."/>
            <person name="Tritt A."/>
            <person name="Yoshinaga Y."/>
            <person name="Zwiers L.-H."/>
            <person name="Turgeon B."/>
            <person name="Goodwin S."/>
            <person name="Spatafora J."/>
            <person name="Crous P."/>
            <person name="Grigoriev I."/>
        </authorList>
    </citation>
    <scope>NUCLEOTIDE SEQUENCE [LARGE SCALE GENOMIC DNA]</scope>
    <source>
        <strain evidence="4">CBS 304.66</strain>
    </source>
</reference>
<evidence type="ECO:0000313" key="4">
    <source>
        <dbReference type="Proteomes" id="UP000800093"/>
    </source>
</evidence>
<name>A0A9P4JX76_9PLEO</name>
<comment type="caution">
    <text evidence="3">The sequence shown here is derived from an EMBL/GenBank/DDBJ whole genome shotgun (WGS) entry which is preliminary data.</text>
</comment>
<dbReference type="EMBL" id="ML986773">
    <property type="protein sequence ID" value="KAF2258278.1"/>
    <property type="molecule type" value="Genomic_DNA"/>
</dbReference>
<keyword evidence="4" id="KW-1185">Reference proteome</keyword>
<dbReference type="PANTHER" id="PTHR41390:SF1">
    <property type="entry name" value="NADH-UBIQUINONE OXIDOREDUCTASE 213 KDA SUBUNIT"/>
    <property type="match status" value="1"/>
</dbReference>
<keyword evidence="1" id="KW-0175">Coiled coil</keyword>